<feature type="region of interest" description="Disordered" evidence="1">
    <location>
        <begin position="1"/>
        <end position="26"/>
    </location>
</feature>
<dbReference type="EMBL" id="JAEFCI010001609">
    <property type="protein sequence ID" value="KAG5462790.1"/>
    <property type="molecule type" value="Genomic_DNA"/>
</dbReference>
<organism evidence="2 3">
    <name type="scientific">Olpidium bornovanus</name>
    <dbReference type="NCBI Taxonomy" id="278681"/>
    <lineage>
        <taxon>Eukaryota</taxon>
        <taxon>Fungi</taxon>
        <taxon>Fungi incertae sedis</taxon>
        <taxon>Olpidiomycota</taxon>
        <taxon>Olpidiomycotina</taxon>
        <taxon>Olpidiomycetes</taxon>
        <taxon>Olpidiales</taxon>
        <taxon>Olpidiaceae</taxon>
        <taxon>Olpidium</taxon>
    </lineage>
</organism>
<accession>A0A8H8A0M7</accession>
<reference evidence="2 3" key="1">
    <citation type="journal article" name="Sci. Rep.">
        <title>Genome-scale phylogenetic analyses confirm Olpidium as the closest living zoosporic fungus to the non-flagellated, terrestrial fungi.</title>
        <authorList>
            <person name="Chang Y."/>
            <person name="Rochon D."/>
            <person name="Sekimoto S."/>
            <person name="Wang Y."/>
            <person name="Chovatia M."/>
            <person name="Sandor L."/>
            <person name="Salamov A."/>
            <person name="Grigoriev I.V."/>
            <person name="Stajich J.E."/>
            <person name="Spatafora J.W."/>
        </authorList>
    </citation>
    <scope>NUCLEOTIDE SEQUENCE [LARGE SCALE GENOMIC DNA]</scope>
    <source>
        <strain evidence="2">S191</strain>
    </source>
</reference>
<dbReference type="PANTHER" id="PTHR16453:SF9">
    <property type="entry name" value="GATOR COMPLEX PROTEIN MIOS"/>
    <property type="match status" value="1"/>
</dbReference>
<feature type="region of interest" description="Disordered" evidence="1">
    <location>
        <begin position="85"/>
        <end position="139"/>
    </location>
</feature>
<protein>
    <submittedName>
        <fullName evidence="2">Uncharacterized protein</fullName>
    </submittedName>
</protein>
<dbReference type="GO" id="GO:0005737">
    <property type="term" value="C:cytoplasm"/>
    <property type="evidence" value="ECO:0007669"/>
    <property type="project" value="TreeGrafter"/>
</dbReference>
<dbReference type="Proteomes" id="UP000673691">
    <property type="component" value="Unassembled WGS sequence"/>
</dbReference>
<evidence type="ECO:0000256" key="1">
    <source>
        <dbReference type="SAM" id="MobiDB-lite"/>
    </source>
</evidence>
<gene>
    <name evidence="2" type="ORF">BJ554DRAFT_3533</name>
</gene>
<dbReference type="PANTHER" id="PTHR16453">
    <property type="entry name" value="WD40 DOMAIN-CONTAINING PROTEIN MIO FAMILY MEMBER"/>
    <property type="match status" value="1"/>
</dbReference>
<evidence type="ECO:0000313" key="2">
    <source>
        <dbReference type="EMBL" id="KAG5462790.1"/>
    </source>
</evidence>
<comment type="caution">
    <text evidence="2">The sequence shown here is derived from an EMBL/GenBank/DDBJ whole genome shotgun (WGS) entry which is preliminary data.</text>
</comment>
<dbReference type="OrthoDB" id="341486at2759"/>
<dbReference type="InterPro" id="IPR037593">
    <property type="entry name" value="MIOS/Sea4"/>
</dbReference>
<dbReference type="AlphaFoldDB" id="A0A8H8A0M7"/>
<keyword evidence="3" id="KW-1185">Reference proteome</keyword>
<proteinExistence type="predicted"/>
<name>A0A8H8A0M7_9FUNG</name>
<sequence length="186" mass="19672">MRLPRVDWGQQKKTPPLGACSPSSATSLPKSYRNLLDRWQLFHQRARFDVARRRYLAASGAPPSATMAPPPQVYVRCNFCNQSVAHSSASNPGTGLKGRDGPCRRSAMAGSSGVPSTAANASAAGGPRHKIRGSAGARRAGTAGTCPICWTGSPSTRHARSPTVTVRVVRCEPSWRIMGPAAVIPV</sequence>
<evidence type="ECO:0000313" key="3">
    <source>
        <dbReference type="Proteomes" id="UP000673691"/>
    </source>
</evidence>